<evidence type="ECO:0000259" key="16">
    <source>
        <dbReference type="PROSITE" id="PS50893"/>
    </source>
</evidence>
<feature type="transmembrane region" description="Helical" evidence="15">
    <location>
        <begin position="992"/>
        <end position="1017"/>
    </location>
</feature>
<feature type="transmembrane region" description="Helical" evidence="15">
    <location>
        <begin position="951"/>
        <end position="972"/>
    </location>
</feature>
<comment type="function">
    <text evidence="13">Cooperates for the ATP-dependent vacuolar transport of bilirubin and glutathione conjugates.</text>
</comment>
<dbReference type="InterPro" id="IPR056227">
    <property type="entry name" value="TMD0_ABC"/>
</dbReference>
<keyword evidence="4" id="KW-0597">Phosphoprotein</keyword>
<evidence type="ECO:0000256" key="11">
    <source>
        <dbReference type="ARBA" id="ARBA00022989"/>
    </source>
</evidence>
<evidence type="ECO:0000313" key="18">
    <source>
        <dbReference type="EMBL" id="KAH3665603.1"/>
    </source>
</evidence>
<feature type="transmembrane region" description="Helical" evidence="15">
    <location>
        <begin position="1067"/>
        <end position="1086"/>
    </location>
</feature>
<gene>
    <name evidence="18" type="ORF">OGAPHI_003791</name>
</gene>
<feature type="transmembrane region" description="Helical" evidence="15">
    <location>
        <begin position="109"/>
        <end position="130"/>
    </location>
</feature>
<comment type="similarity">
    <text evidence="2">Belongs to the ABC transporter superfamily. ABCC family. Conjugate transporter (TC 3.A.1.208) subfamily.</text>
</comment>
<feature type="domain" description="ABC transmembrane type-1" evidence="17">
    <location>
        <begin position="312"/>
        <end position="599"/>
    </location>
</feature>
<evidence type="ECO:0000256" key="7">
    <source>
        <dbReference type="ARBA" id="ARBA00022737"/>
    </source>
</evidence>
<evidence type="ECO:0000256" key="10">
    <source>
        <dbReference type="ARBA" id="ARBA00022967"/>
    </source>
</evidence>
<feature type="transmembrane region" description="Helical" evidence="15">
    <location>
        <begin position="542"/>
        <end position="566"/>
    </location>
</feature>
<dbReference type="InterPro" id="IPR011527">
    <property type="entry name" value="ABC1_TM_dom"/>
</dbReference>
<dbReference type="FunFam" id="1.20.1560.10:FF:000001">
    <property type="entry name" value="ATP-binding cassette subfamily C member 1"/>
    <property type="match status" value="1"/>
</dbReference>
<sequence length="1524" mass="170795">MSEYIINGLEYDPAHGSFMEHASSFWVQLASGFANSRISAESINQTSSFCGCLDGEGFSPVSALQDPTPCFVNGVLGTTLSAFLLIGGLHDITRLRNKKNISSKAEWWFILKLVLVAVQVVFQLLLTVLIWNSSLAPKSDVIVWSSVLQLFALTVAFGLSYIENYKSYISSAYLITYYIFDLVVGSLKVTNVFLRDSKSLQAPLVTLALFNSLFLLLLEINFSPKEKKDPNKNDNLYDGSNIFAKVTFTWLTPLMQKGSKKFLTQRDLPQLPSFLRSNHLAGVLDDKWDKQLHRKSPSLTWAIASSFGGPFFISCLFKIVQDICAFIQPQLLKQLIRFVNLYQEDTTTPLTRGFMLVAMMFLVSVVQTASLHQYFTRVFDTGIKVRSSLTSLIYKKSLVLSVEAKQKKSTGDIVNLMSVDTQRLQDLCQSLNIIWSGPLQIILCLVSLYNLLGNAMWLGVFFLAVSVPLNTWVFRQQKKLQKTQMKVKDARTGLISEILNNIKSLKLYAWENPYREKLMDVRNNKELENLKKIGVFQACSNFIFNSTPFFVSSSTFALFIISYKGVPLSTDIVFTALSLFNLLGFPLAVLPWTIGNIIEAQVAITRITDFLKSDELDDFTIDRRPAVTEIGQEVVKIDNADFLWSKEPYKLALSNITYSAKKGDLNCILGRVGAGKSAILQSLLGDLHKPTGSVTVHGSVAYVPQVAWIMNGTIKENILFGCKFDAEFYDKTIKACALTHDLNVLPDGDSTQVGEKGISLSGGQKARLSLARAVYARADLYLLDDILSAVDEHVGKHLINNVLGPEGLLSTKCRILATNNLNVLKSSDSIVLVQEGRIVESGHFDDIVASQNSELYTVINDAGQKKKEEDITETVVDKEATDDSRSESSELDEEIKKLANKELEKAVLEDFRTAVETKDEIVTGREEKHEQGKVKSSIYRAYAKACGIKNVIILLAGIIVSMILSTAGNVWLKHWSDINTEKGYNPTPWKYLGIYFALCIGCSVVLLAQTIIQWLYVSIQGSKYLHQIMLDGVLRAPMQFFETTPVGRVLNRFSPDIYKIDEQLTRVFVMFFANSIKVSIVILVIIYSTWQFVFLVVPLAVLYRFYQLYYLATSRELRRLDSVSKSPIFAHFQETLSGVATVRAYDQLDRFLFLNQHKMDQNMSAYHPSVSANRWLAVRLEFLGSLIILGASGLLVFTLKSGHITPGLVGLSVSYALQVTQSLNWIVRMTVEIETNIVSVERVLEYASLEPEAPPIIENSRPAQNWPFRGTIEFKEYSARYRPELDLVLKNINISVNEKEKIGIVGRTGAGKSSLTLAIFRIIEAANGHIDIDEVNTSNIGLYDLRSKLSIIPQDSQIFEGSLRSNIDPTEMYTDEELWEALELAHLKEHILKMYDDAGDKEEIKENPLLIRISEGGSNLSAGQRQLMCLARALVKKNSRVLILDEATANVDYQTDAIVQETIRSAFKERTILTIAHRLNTIIDSDRIIVLEKGEVAEFDTPANLLKKKDSLFYSLCKEGGLVE</sequence>
<evidence type="ECO:0000256" key="2">
    <source>
        <dbReference type="ARBA" id="ARBA00009726"/>
    </source>
</evidence>
<keyword evidence="12 15" id="KW-0472">Membrane</keyword>
<dbReference type="GO" id="GO:0005524">
    <property type="term" value="F:ATP binding"/>
    <property type="evidence" value="ECO:0007669"/>
    <property type="project" value="UniProtKB-KW"/>
</dbReference>
<dbReference type="CDD" id="cd03244">
    <property type="entry name" value="ABCC_MRP_domain2"/>
    <property type="match status" value="1"/>
</dbReference>
<evidence type="ECO:0000256" key="6">
    <source>
        <dbReference type="ARBA" id="ARBA00022692"/>
    </source>
</evidence>
<keyword evidence="3" id="KW-0813">Transport</keyword>
<dbReference type="FunFam" id="1.20.1560.10:FF:000020">
    <property type="entry name" value="ABC metal ion transporter"/>
    <property type="match status" value="1"/>
</dbReference>
<keyword evidence="7" id="KW-0677">Repeat</keyword>
<evidence type="ECO:0000259" key="17">
    <source>
        <dbReference type="PROSITE" id="PS50929"/>
    </source>
</evidence>
<comment type="caution">
    <text evidence="18">The sequence shown here is derived from an EMBL/GenBank/DDBJ whole genome shotgun (WGS) entry which is preliminary data.</text>
</comment>
<protein>
    <recommendedName>
        <fullName evidence="20">Metal resistance protein YCF1</fullName>
    </recommendedName>
</protein>
<keyword evidence="6 15" id="KW-0812">Transmembrane</keyword>
<keyword evidence="9" id="KW-0067">ATP-binding</keyword>
<dbReference type="FunFam" id="3.40.50.300:FF:000450">
    <property type="entry name" value="ABC transporter C family member 2"/>
    <property type="match status" value="1"/>
</dbReference>
<evidence type="ECO:0000256" key="12">
    <source>
        <dbReference type="ARBA" id="ARBA00023136"/>
    </source>
</evidence>
<dbReference type="EMBL" id="JAEUBE010000295">
    <property type="protein sequence ID" value="KAH3665603.1"/>
    <property type="molecule type" value="Genomic_DNA"/>
</dbReference>
<dbReference type="PANTHER" id="PTHR24223">
    <property type="entry name" value="ATP-BINDING CASSETTE SUB-FAMILY C"/>
    <property type="match status" value="1"/>
</dbReference>
<dbReference type="FunFam" id="3.40.50.300:FF:000565">
    <property type="entry name" value="ABC bile acid transporter"/>
    <property type="match status" value="1"/>
</dbReference>
<keyword evidence="8" id="KW-0547">Nucleotide-binding</keyword>
<evidence type="ECO:0000256" key="15">
    <source>
        <dbReference type="SAM" id="Phobius"/>
    </source>
</evidence>
<feature type="transmembrane region" description="Helical" evidence="15">
    <location>
        <begin position="431"/>
        <end position="449"/>
    </location>
</feature>
<feature type="transmembrane region" description="Helical" evidence="15">
    <location>
        <begin position="142"/>
        <end position="162"/>
    </location>
</feature>
<comment type="subcellular location">
    <subcellularLocation>
        <location evidence="1">Vacuole membrane</location>
        <topology evidence="1">Multi-pass membrane protein</topology>
    </subcellularLocation>
</comment>
<dbReference type="PROSITE" id="PS50893">
    <property type="entry name" value="ABC_TRANSPORTER_2"/>
    <property type="match status" value="2"/>
</dbReference>
<feature type="transmembrane region" description="Helical" evidence="15">
    <location>
        <begin position="299"/>
        <end position="320"/>
    </location>
</feature>
<feature type="transmembrane region" description="Helical" evidence="15">
    <location>
        <begin position="354"/>
        <end position="375"/>
    </location>
</feature>
<feature type="transmembrane region" description="Helical" evidence="15">
    <location>
        <begin position="572"/>
        <end position="594"/>
    </location>
</feature>
<dbReference type="GO" id="GO:0140359">
    <property type="term" value="F:ABC-type transporter activity"/>
    <property type="evidence" value="ECO:0007669"/>
    <property type="project" value="InterPro"/>
</dbReference>
<dbReference type="GO" id="GO:0042144">
    <property type="term" value="P:vacuole fusion, non-autophagic"/>
    <property type="evidence" value="ECO:0007669"/>
    <property type="project" value="UniProtKB-ARBA"/>
</dbReference>
<keyword evidence="10" id="KW-1278">Translocase</keyword>
<feature type="transmembrane region" description="Helical" evidence="15">
    <location>
        <begin position="1180"/>
        <end position="1199"/>
    </location>
</feature>
<dbReference type="Pfam" id="PF00664">
    <property type="entry name" value="ABC_membrane"/>
    <property type="match status" value="2"/>
</dbReference>
<evidence type="ECO:0000256" key="4">
    <source>
        <dbReference type="ARBA" id="ARBA00022553"/>
    </source>
</evidence>
<accession>A0A9P8P4E0</accession>
<evidence type="ECO:0000256" key="8">
    <source>
        <dbReference type="ARBA" id="ARBA00022741"/>
    </source>
</evidence>
<keyword evidence="5" id="KW-0926">Vacuole</keyword>
<dbReference type="GO" id="GO:0042592">
    <property type="term" value="P:homeostatic process"/>
    <property type="evidence" value="ECO:0007669"/>
    <property type="project" value="UniProtKB-ARBA"/>
</dbReference>
<dbReference type="SUPFAM" id="SSF90123">
    <property type="entry name" value="ABC transporter transmembrane region"/>
    <property type="match status" value="2"/>
</dbReference>
<dbReference type="Pfam" id="PF00005">
    <property type="entry name" value="ABC_tran"/>
    <property type="match status" value="2"/>
</dbReference>
<dbReference type="OrthoDB" id="6500128at2759"/>
<dbReference type="InterPro" id="IPR027417">
    <property type="entry name" value="P-loop_NTPase"/>
</dbReference>
<evidence type="ECO:0000256" key="3">
    <source>
        <dbReference type="ARBA" id="ARBA00022448"/>
    </source>
</evidence>
<dbReference type="CDD" id="cd18603">
    <property type="entry name" value="ABC_6TM_MRP1_2_3_6_D2_like"/>
    <property type="match status" value="1"/>
</dbReference>
<proteinExistence type="inferred from homology"/>
<evidence type="ECO:0000256" key="9">
    <source>
        <dbReference type="ARBA" id="ARBA00022840"/>
    </source>
</evidence>
<dbReference type="RefSeq" id="XP_046060807.1">
    <property type="nucleotide sequence ID" value="XM_046204799.1"/>
</dbReference>
<dbReference type="PROSITE" id="PS50929">
    <property type="entry name" value="ABC_TM1F"/>
    <property type="match status" value="2"/>
</dbReference>
<keyword evidence="19" id="KW-1185">Reference proteome</keyword>
<dbReference type="InterPro" id="IPR050173">
    <property type="entry name" value="ABC_transporter_C-like"/>
</dbReference>
<dbReference type="Proteomes" id="UP000769157">
    <property type="component" value="Unassembled WGS sequence"/>
</dbReference>
<feature type="domain" description="ABC transmembrane type-1" evidence="17">
    <location>
        <begin position="952"/>
        <end position="1235"/>
    </location>
</feature>
<feature type="domain" description="ABC transporter" evidence="16">
    <location>
        <begin position="1272"/>
        <end position="1518"/>
    </location>
</feature>
<organism evidence="18 19">
    <name type="scientific">Ogataea philodendri</name>
    <dbReference type="NCBI Taxonomy" id="1378263"/>
    <lineage>
        <taxon>Eukaryota</taxon>
        <taxon>Fungi</taxon>
        <taxon>Dikarya</taxon>
        <taxon>Ascomycota</taxon>
        <taxon>Saccharomycotina</taxon>
        <taxon>Pichiomycetes</taxon>
        <taxon>Pichiales</taxon>
        <taxon>Pichiaceae</taxon>
        <taxon>Ogataea</taxon>
    </lineage>
</organism>
<dbReference type="GO" id="GO:0016887">
    <property type="term" value="F:ATP hydrolysis activity"/>
    <property type="evidence" value="ECO:0007669"/>
    <property type="project" value="InterPro"/>
</dbReference>
<feature type="transmembrane region" description="Helical" evidence="15">
    <location>
        <begin position="174"/>
        <end position="194"/>
    </location>
</feature>
<feature type="domain" description="ABC transporter" evidence="16">
    <location>
        <begin position="635"/>
        <end position="860"/>
    </location>
</feature>
<evidence type="ECO:0008006" key="20">
    <source>
        <dbReference type="Google" id="ProtNLM"/>
    </source>
</evidence>
<dbReference type="SMART" id="SM00382">
    <property type="entry name" value="AAA"/>
    <property type="match status" value="2"/>
</dbReference>
<dbReference type="PROSITE" id="PS00211">
    <property type="entry name" value="ABC_TRANSPORTER_1"/>
    <property type="match status" value="2"/>
</dbReference>
<keyword evidence="11 15" id="KW-1133">Transmembrane helix</keyword>
<dbReference type="InterPro" id="IPR003593">
    <property type="entry name" value="AAA+_ATPase"/>
</dbReference>
<evidence type="ECO:0000256" key="13">
    <source>
        <dbReference type="ARBA" id="ARBA00053425"/>
    </source>
</evidence>
<evidence type="ECO:0000256" key="14">
    <source>
        <dbReference type="SAM" id="MobiDB-lite"/>
    </source>
</evidence>
<dbReference type="CDD" id="cd18595">
    <property type="entry name" value="ABC_6TM_MRP1_2_3_6_D1_like"/>
    <property type="match status" value="1"/>
</dbReference>
<dbReference type="Pfam" id="PF24357">
    <property type="entry name" value="TMD0_ABC"/>
    <property type="match status" value="1"/>
</dbReference>
<dbReference type="Gene3D" id="3.40.50.300">
    <property type="entry name" value="P-loop containing nucleotide triphosphate hydrolases"/>
    <property type="match status" value="2"/>
</dbReference>
<reference evidence="18" key="1">
    <citation type="journal article" date="2021" name="Open Biol.">
        <title>Shared evolutionary footprints suggest mitochondrial oxidative damage underlies multiple complex I losses in fungi.</title>
        <authorList>
            <person name="Schikora-Tamarit M.A."/>
            <person name="Marcet-Houben M."/>
            <person name="Nosek J."/>
            <person name="Gabaldon T."/>
        </authorList>
    </citation>
    <scope>NUCLEOTIDE SEQUENCE</scope>
    <source>
        <strain evidence="18">CBS6075</strain>
    </source>
</reference>
<dbReference type="Gene3D" id="1.20.1560.10">
    <property type="entry name" value="ABC transporter type 1, transmembrane domain"/>
    <property type="match status" value="2"/>
</dbReference>
<feature type="region of interest" description="Disordered" evidence="14">
    <location>
        <begin position="870"/>
        <end position="891"/>
    </location>
</feature>
<name>A0A9P8P4E0_9ASCO</name>
<reference evidence="18" key="2">
    <citation type="submission" date="2021-01" db="EMBL/GenBank/DDBJ databases">
        <authorList>
            <person name="Schikora-Tamarit M.A."/>
        </authorList>
    </citation>
    <scope>NUCLEOTIDE SEQUENCE</scope>
    <source>
        <strain evidence="18">CBS6075</strain>
    </source>
</reference>
<dbReference type="SUPFAM" id="SSF52540">
    <property type="entry name" value="P-loop containing nucleoside triphosphate hydrolases"/>
    <property type="match status" value="2"/>
</dbReference>
<feature type="transmembrane region" description="Helical" evidence="15">
    <location>
        <begin position="455"/>
        <end position="474"/>
    </location>
</feature>
<feature type="transmembrane region" description="Helical" evidence="15">
    <location>
        <begin position="71"/>
        <end position="89"/>
    </location>
</feature>
<dbReference type="InterPro" id="IPR036640">
    <property type="entry name" value="ABC1_TM_sf"/>
</dbReference>
<evidence type="ECO:0000313" key="19">
    <source>
        <dbReference type="Proteomes" id="UP000769157"/>
    </source>
</evidence>
<dbReference type="InterPro" id="IPR003439">
    <property type="entry name" value="ABC_transporter-like_ATP-bd"/>
</dbReference>
<dbReference type="CDD" id="cd03250">
    <property type="entry name" value="ABCC_MRP_domain1"/>
    <property type="match status" value="1"/>
</dbReference>
<dbReference type="InterPro" id="IPR017871">
    <property type="entry name" value="ABC_transporter-like_CS"/>
</dbReference>
<evidence type="ECO:0000256" key="5">
    <source>
        <dbReference type="ARBA" id="ARBA00022554"/>
    </source>
</evidence>
<dbReference type="GO" id="GO:0000329">
    <property type="term" value="C:fungal-type vacuole membrane"/>
    <property type="evidence" value="ECO:0007669"/>
    <property type="project" value="UniProtKB-ARBA"/>
</dbReference>
<evidence type="ECO:0000256" key="1">
    <source>
        <dbReference type="ARBA" id="ARBA00004128"/>
    </source>
</evidence>
<dbReference type="PANTHER" id="PTHR24223:SF443">
    <property type="entry name" value="MULTIDRUG-RESISTANCE LIKE PROTEIN 1, ISOFORM I"/>
    <property type="match status" value="1"/>
</dbReference>
<feature type="transmembrane region" description="Helical" evidence="15">
    <location>
        <begin position="200"/>
        <end position="218"/>
    </location>
</feature>
<feature type="transmembrane region" description="Helical" evidence="15">
    <location>
        <begin position="1092"/>
        <end position="1112"/>
    </location>
</feature>
<dbReference type="GeneID" id="70235756"/>